<dbReference type="Proteomes" id="UP000198651">
    <property type="component" value="Chromosome I"/>
</dbReference>
<evidence type="ECO:0000256" key="1">
    <source>
        <dbReference type="SAM" id="SignalP"/>
    </source>
</evidence>
<gene>
    <name evidence="2" type="ORF">Ark11_1303</name>
</gene>
<accession>A0A0S4M474</accession>
<dbReference type="STRING" id="1561003.Ark11_1303"/>
<dbReference type="AlphaFoldDB" id="A0A0S4M474"/>
<keyword evidence="3" id="KW-1185">Reference proteome</keyword>
<sequence length="380" mass="42027">MRISFIYSMVFVPMLALASTTGPLAPKSPAYPIGYIAIDDATASPWDISLTESNGHLLVTSVGTNPVKKNGRIWEASPSDSKFREVSIRSEETQDYYALSSHVYDPSSKRMYVCSNEEVRSGNLKRASEIIYPSVVVFELSSDGDFVWVGSTNFIDKPGQHCGGVTIVNGIIFATNQYATDTSYPALYAADISSGTIPATMSVVQSYSDLGYGDKETVANHDLVTSARAKYTQGEGTWSIYLLDSGRTRILGMSFSKQKEPDSIKRSGDIDQLILPSEIKVPIALYNYNDDRFFLSADIVNIYFIGRNEKGDPEIFWKAQAPSLVTGLAVVSEEESQDNKASRMIFTASPVLVEGEYRISKFPFPVHTQTQYKTKFSRSR</sequence>
<evidence type="ECO:0000313" key="2">
    <source>
        <dbReference type="EMBL" id="CUT18107.1"/>
    </source>
</evidence>
<keyword evidence="1" id="KW-0732">Signal</keyword>
<dbReference type="RefSeq" id="WP_157722306.1">
    <property type="nucleotide sequence ID" value="NZ_LN906597.1"/>
</dbReference>
<evidence type="ECO:0000313" key="3">
    <source>
        <dbReference type="Proteomes" id="UP000198651"/>
    </source>
</evidence>
<protein>
    <submittedName>
        <fullName evidence="2">Putative exported protein</fullName>
    </submittedName>
</protein>
<organism evidence="2 3">
    <name type="scientific">Candidatus Ichthyocystis hellenicum</name>
    <dbReference type="NCBI Taxonomy" id="1561003"/>
    <lineage>
        <taxon>Bacteria</taxon>
        <taxon>Pseudomonadati</taxon>
        <taxon>Pseudomonadota</taxon>
        <taxon>Betaproteobacteria</taxon>
        <taxon>Burkholderiales</taxon>
        <taxon>Candidatus Ichthyocystis</taxon>
    </lineage>
</organism>
<name>A0A0S4M474_9BURK</name>
<dbReference type="EMBL" id="LN906597">
    <property type="protein sequence ID" value="CUT18107.1"/>
    <property type="molecule type" value="Genomic_DNA"/>
</dbReference>
<reference evidence="3" key="1">
    <citation type="submission" date="2015-11" db="EMBL/GenBank/DDBJ databases">
        <authorList>
            <person name="Seth-Smith H.M.B."/>
        </authorList>
    </citation>
    <scope>NUCLEOTIDE SEQUENCE [LARGE SCALE GENOMIC DNA]</scope>
    <source>
        <strain evidence="3">2013Ark11</strain>
    </source>
</reference>
<feature type="chain" id="PRO_5006624333" evidence="1">
    <location>
        <begin position="19"/>
        <end position="380"/>
    </location>
</feature>
<proteinExistence type="predicted"/>
<dbReference type="SUPFAM" id="SSF63825">
    <property type="entry name" value="YWTD domain"/>
    <property type="match status" value="1"/>
</dbReference>
<dbReference type="OrthoDB" id="9864112at2"/>
<feature type="signal peptide" evidence="1">
    <location>
        <begin position="1"/>
        <end position="18"/>
    </location>
</feature>